<protein>
    <submittedName>
        <fullName evidence="1">Acetyltransferase</fullName>
    </submittedName>
</protein>
<name>A0ABW4XQG8_9GAMM</name>
<reference evidence="2" key="1">
    <citation type="journal article" date="2019" name="Int. J. Syst. Evol. Microbiol.">
        <title>The Global Catalogue of Microorganisms (GCM) 10K type strain sequencing project: providing services to taxonomists for standard genome sequencing and annotation.</title>
        <authorList>
            <consortium name="The Broad Institute Genomics Platform"/>
            <consortium name="The Broad Institute Genome Sequencing Center for Infectious Disease"/>
            <person name="Wu L."/>
            <person name="Ma J."/>
        </authorList>
    </citation>
    <scope>NUCLEOTIDE SEQUENCE [LARGE SCALE GENOMIC DNA]</scope>
    <source>
        <strain evidence="2">CGMCC 1.10992</strain>
    </source>
</reference>
<dbReference type="EMBL" id="JBHUHT010000016">
    <property type="protein sequence ID" value="MFD2097217.1"/>
    <property type="molecule type" value="Genomic_DNA"/>
</dbReference>
<evidence type="ECO:0000313" key="2">
    <source>
        <dbReference type="Proteomes" id="UP001597380"/>
    </source>
</evidence>
<sequence length="75" mass="8569">MLLRETQSGDLVDVVDMSALTNPFIDQVLVQYQHGEDLLEPEVLSKSQLRFPSGEGLPVCWSDGHYRDKQVFSRF</sequence>
<dbReference type="Proteomes" id="UP001597380">
    <property type="component" value="Unassembled WGS sequence"/>
</dbReference>
<proteinExistence type="predicted"/>
<gene>
    <name evidence="1" type="ORF">ACFSJ3_14570</name>
</gene>
<comment type="caution">
    <text evidence="1">The sequence shown here is derived from an EMBL/GenBank/DDBJ whole genome shotgun (WGS) entry which is preliminary data.</text>
</comment>
<accession>A0ABW4XQG8</accession>
<organism evidence="1 2">
    <name type="scientific">Corallincola platygyrae</name>
    <dbReference type="NCBI Taxonomy" id="1193278"/>
    <lineage>
        <taxon>Bacteria</taxon>
        <taxon>Pseudomonadati</taxon>
        <taxon>Pseudomonadota</taxon>
        <taxon>Gammaproteobacteria</taxon>
        <taxon>Alteromonadales</taxon>
        <taxon>Psychromonadaceae</taxon>
        <taxon>Corallincola</taxon>
    </lineage>
</organism>
<keyword evidence="2" id="KW-1185">Reference proteome</keyword>
<dbReference type="RefSeq" id="WP_345339859.1">
    <property type="nucleotide sequence ID" value="NZ_BAABLI010000012.1"/>
</dbReference>
<evidence type="ECO:0000313" key="1">
    <source>
        <dbReference type="EMBL" id="MFD2097217.1"/>
    </source>
</evidence>